<gene>
    <name evidence="1" type="ORF">EVAR_94779_1</name>
</gene>
<dbReference type="EMBL" id="BGZK01000172">
    <property type="protein sequence ID" value="GBP25762.1"/>
    <property type="molecule type" value="Genomic_DNA"/>
</dbReference>
<dbReference type="Proteomes" id="UP000299102">
    <property type="component" value="Unassembled WGS sequence"/>
</dbReference>
<comment type="caution">
    <text evidence="1">The sequence shown here is derived from an EMBL/GenBank/DDBJ whole genome shotgun (WGS) entry which is preliminary data.</text>
</comment>
<organism evidence="1 2">
    <name type="scientific">Eumeta variegata</name>
    <name type="common">Bagworm moth</name>
    <name type="synonym">Eumeta japonica</name>
    <dbReference type="NCBI Taxonomy" id="151549"/>
    <lineage>
        <taxon>Eukaryota</taxon>
        <taxon>Metazoa</taxon>
        <taxon>Ecdysozoa</taxon>
        <taxon>Arthropoda</taxon>
        <taxon>Hexapoda</taxon>
        <taxon>Insecta</taxon>
        <taxon>Pterygota</taxon>
        <taxon>Neoptera</taxon>
        <taxon>Endopterygota</taxon>
        <taxon>Lepidoptera</taxon>
        <taxon>Glossata</taxon>
        <taxon>Ditrysia</taxon>
        <taxon>Tineoidea</taxon>
        <taxon>Psychidae</taxon>
        <taxon>Oiketicinae</taxon>
        <taxon>Eumeta</taxon>
    </lineage>
</organism>
<name>A0A4C1UIG3_EUMVA</name>
<proteinExistence type="predicted"/>
<keyword evidence="2" id="KW-1185">Reference proteome</keyword>
<dbReference type="AlphaFoldDB" id="A0A4C1UIG3"/>
<reference evidence="1 2" key="1">
    <citation type="journal article" date="2019" name="Commun. Biol.">
        <title>The bagworm genome reveals a unique fibroin gene that provides high tensile strength.</title>
        <authorList>
            <person name="Kono N."/>
            <person name="Nakamura H."/>
            <person name="Ohtoshi R."/>
            <person name="Tomita M."/>
            <person name="Numata K."/>
            <person name="Arakawa K."/>
        </authorList>
    </citation>
    <scope>NUCLEOTIDE SEQUENCE [LARGE SCALE GENOMIC DNA]</scope>
</reference>
<evidence type="ECO:0000313" key="2">
    <source>
        <dbReference type="Proteomes" id="UP000299102"/>
    </source>
</evidence>
<protein>
    <submittedName>
        <fullName evidence="1">Uncharacterized protein</fullName>
    </submittedName>
</protein>
<evidence type="ECO:0000313" key="1">
    <source>
        <dbReference type="EMBL" id="GBP25762.1"/>
    </source>
</evidence>
<sequence length="108" mass="12106">MRKQIHKKSVNWIGNVQATSLVKPITAGNERSSNCHYEMTLHSETAPTSAKQIELVGHYRFRRLFEMLYIGYSVEAQVGIGVSRSRVNNRILDETGPASYKVRGGDPA</sequence>
<accession>A0A4C1UIG3</accession>